<evidence type="ECO:0000256" key="1">
    <source>
        <dbReference type="SAM" id="MobiDB-lite"/>
    </source>
</evidence>
<feature type="compositionally biased region" description="Basic and acidic residues" evidence="1">
    <location>
        <begin position="69"/>
        <end position="81"/>
    </location>
</feature>
<dbReference type="AlphaFoldDB" id="A0A183GWB4"/>
<name>A0A183GWB4_HELPZ</name>
<accession>A0A183GWB4</accession>
<reference evidence="4" key="2">
    <citation type="submission" date="2019-09" db="UniProtKB">
        <authorList>
            <consortium name="WormBaseParasite"/>
        </authorList>
    </citation>
    <scope>IDENTIFICATION</scope>
</reference>
<organism evidence="3 4">
    <name type="scientific">Heligmosomoides polygyrus</name>
    <name type="common">Parasitic roundworm</name>
    <dbReference type="NCBI Taxonomy" id="6339"/>
    <lineage>
        <taxon>Eukaryota</taxon>
        <taxon>Metazoa</taxon>
        <taxon>Ecdysozoa</taxon>
        <taxon>Nematoda</taxon>
        <taxon>Chromadorea</taxon>
        <taxon>Rhabditida</taxon>
        <taxon>Rhabditina</taxon>
        <taxon>Rhabditomorpha</taxon>
        <taxon>Strongyloidea</taxon>
        <taxon>Heligmosomidae</taxon>
        <taxon>Heligmosomoides</taxon>
    </lineage>
</organism>
<evidence type="ECO:0000313" key="2">
    <source>
        <dbReference type="EMBL" id="VDP60301.1"/>
    </source>
</evidence>
<dbReference type="EMBL" id="UZAH01041508">
    <property type="protein sequence ID" value="VDP60301.1"/>
    <property type="molecule type" value="Genomic_DNA"/>
</dbReference>
<accession>A0A3P8ETR7</accession>
<dbReference type="Proteomes" id="UP000050761">
    <property type="component" value="Unassembled WGS sequence"/>
</dbReference>
<dbReference type="WBParaSite" id="HPBE_0002698401-mRNA-1">
    <property type="protein sequence ID" value="HPBE_0002698401-mRNA-1"/>
    <property type="gene ID" value="HPBE_0002698401"/>
</dbReference>
<gene>
    <name evidence="2" type="ORF">HPBE_LOCUS26983</name>
</gene>
<evidence type="ECO:0000313" key="4">
    <source>
        <dbReference type="WBParaSite" id="HPBE_0002698401-mRNA-1"/>
    </source>
</evidence>
<protein>
    <submittedName>
        <fullName evidence="4">BZIP domain-containing protein</fullName>
    </submittedName>
</protein>
<feature type="region of interest" description="Disordered" evidence="1">
    <location>
        <begin position="69"/>
        <end position="99"/>
    </location>
</feature>
<sequence>MSNGEEETPPGYIIVDLPKLFATMYTRGLRASVNKAKLLQVLEEAEEKAKRKNKNMEEELKQLREENKRLKEKINEKDEGAIPKAKKRRSSGSSEEKAI</sequence>
<reference evidence="2 3" key="1">
    <citation type="submission" date="2018-11" db="EMBL/GenBank/DDBJ databases">
        <authorList>
            <consortium name="Pathogen Informatics"/>
        </authorList>
    </citation>
    <scope>NUCLEOTIDE SEQUENCE [LARGE SCALE GENOMIC DNA]</scope>
</reference>
<evidence type="ECO:0000313" key="3">
    <source>
        <dbReference type="Proteomes" id="UP000050761"/>
    </source>
</evidence>
<proteinExistence type="predicted"/>
<keyword evidence="3" id="KW-1185">Reference proteome</keyword>